<dbReference type="Proteomes" id="UP001055057">
    <property type="component" value="Unassembled WGS sequence"/>
</dbReference>
<keyword evidence="10" id="KW-1185">Reference proteome</keyword>
<dbReference type="EMBL" id="BPRB01000196">
    <property type="protein sequence ID" value="GJE61221.1"/>
    <property type="molecule type" value="Genomic_DNA"/>
</dbReference>
<accession>A0ABQ4U389</accession>
<dbReference type="InterPro" id="IPR016047">
    <property type="entry name" value="M23ase_b-sheet_dom"/>
</dbReference>
<keyword evidence="4" id="KW-0378">Hydrolase</keyword>
<dbReference type="InterPro" id="IPR050570">
    <property type="entry name" value="Cell_wall_metabolism_enzyme"/>
</dbReference>
<feature type="region of interest" description="Disordered" evidence="7">
    <location>
        <begin position="372"/>
        <end position="391"/>
    </location>
</feature>
<evidence type="ECO:0000256" key="2">
    <source>
        <dbReference type="ARBA" id="ARBA00022670"/>
    </source>
</evidence>
<dbReference type="Pfam" id="PF01551">
    <property type="entry name" value="Peptidase_M23"/>
    <property type="match status" value="1"/>
</dbReference>
<keyword evidence="5" id="KW-0862">Zinc</keyword>
<comment type="caution">
    <text evidence="9">The sequence shown here is derived from an EMBL/GenBank/DDBJ whole genome shotgun (WGS) entry which is preliminary data.</text>
</comment>
<dbReference type="PANTHER" id="PTHR21666">
    <property type="entry name" value="PEPTIDASE-RELATED"/>
    <property type="match status" value="1"/>
</dbReference>
<dbReference type="PANTHER" id="PTHR21666:SF288">
    <property type="entry name" value="CELL DIVISION PROTEIN YTFB"/>
    <property type="match status" value="1"/>
</dbReference>
<dbReference type="Gene3D" id="2.70.70.10">
    <property type="entry name" value="Glucose Permease (Domain IIA)"/>
    <property type="match status" value="1"/>
</dbReference>
<evidence type="ECO:0000313" key="9">
    <source>
        <dbReference type="EMBL" id="GJE61221.1"/>
    </source>
</evidence>
<evidence type="ECO:0000256" key="4">
    <source>
        <dbReference type="ARBA" id="ARBA00022801"/>
    </source>
</evidence>
<dbReference type="CDD" id="cd12797">
    <property type="entry name" value="M23_peptidase"/>
    <property type="match status" value="1"/>
</dbReference>
<keyword evidence="3" id="KW-0479">Metal-binding</keyword>
<reference evidence="9" key="2">
    <citation type="submission" date="2021-08" db="EMBL/GenBank/DDBJ databases">
        <authorList>
            <person name="Tani A."/>
            <person name="Ola A."/>
            <person name="Ogura Y."/>
            <person name="Katsura K."/>
            <person name="Hayashi T."/>
        </authorList>
    </citation>
    <scope>NUCLEOTIDE SEQUENCE</scope>
    <source>
        <strain evidence="9">DSM 23632</strain>
    </source>
</reference>
<evidence type="ECO:0000259" key="8">
    <source>
        <dbReference type="Pfam" id="PF01551"/>
    </source>
</evidence>
<name>A0ABQ4U389_9HYPH</name>
<reference evidence="9" key="1">
    <citation type="journal article" date="2021" name="Front. Microbiol.">
        <title>Comprehensive Comparative Genomics and Phenotyping of Methylobacterium Species.</title>
        <authorList>
            <person name="Alessa O."/>
            <person name="Ogura Y."/>
            <person name="Fujitani Y."/>
            <person name="Takami H."/>
            <person name="Hayashi T."/>
            <person name="Sahin N."/>
            <person name="Tani A."/>
        </authorList>
    </citation>
    <scope>NUCLEOTIDE SEQUENCE</scope>
    <source>
        <strain evidence="9">DSM 23632</strain>
    </source>
</reference>
<dbReference type="SUPFAM" id="SSF51261">
    <property type="entry name" value="Duplicated hybrid motif"/>
    <property type="match status" value="1"/>
</dbReference>
<keyword evidence="6" id="KW-0482">Metalloprotease</keyword>
<dbReference type="InterPro" id="IPR011055">
    <property type="entry name" value="Dup_hybrid_motif"/>
</dbReference>
<evidence type="ECO:0000256" key="7">
    <source>
        <dbReference type="SAM" id="MobiDB-lite"/>
    </source>
</evidence>
<feature type="domain" description="M23ase beta-sheet core" evidence="8">
    <location>
        <begin position="263"/>
        <end position="358"/>
    </location>
</feature>
<evidence type="ECO:0000256" key="5">
    <source>
        <dbReference type="ARBA" id="ARBA00022833"/>
    </source>
</evidence>
<proteinExistence type="predicted"/>
<sequence>MTLTRRKRAAAQKTVLAAPKQSGKAVWSVCALCCLWGVVATVVAITNHWEIARLHEDAEVRRGVGEERVRALTRRLVGVASHQMLEQEGLAGRLEDILTRQVDLEARLAALATVAERAAPPDPGRMRRGELGGERPSAIARLPLRDQFARIESSLDRVEAGLGRTLAGLTAVARAGVERVRAALVDLHLAIAPPALPAIRPAARAAPRDAFAAGLAEAEAAVTEAERWRSLIEGVPVRTPIEGEAGLSSNFGLRKDPFTGAQRMHAGMDFRSAVGTPVHTAAEGRVVAAGPSGGYGNLVEVDHGHGLVTRYGHLSAIQVSLDQAVTAGTVVGLVGSTGRSTGPHLHYETRLSGNALDPARFLAAGRTLFGKPAAAQENPVEPPPEAADAAD</sequence>
<evidence type="ECO:0000313" key="10">
    <source>
        <dbReference type="Proteomes" id="UP001055057"/>
    </source>
</evidence>
<evidence type="ECO:0000256" key="6">
    <source>
        <dbReference type="ARBA" id="ARBA00023049"/>
    </source>
</evidence>
<evidence type="ECO:0000256" key="3">
    <source>
        <dbReference type="ARBA" id="ARBA00022723"/>
    </source>
</evidence>
<protein>
    <recommendedName>
        <fullName evidence="8">M23ase beta-sheet core domain-containing protein</fullName>
    </recommendedName>
</protein>
<organism evidence="9 10">
    <name type="scientific">Methylobacterium trifolii</name>
    <dbReference type="NCBI Taxonomy" id="1003092"/>
    <lineage>
        <taxon>Bacteria</taxon>
        <taxon>Pseudomonadati</taxon>
        <taxon>Pseudomonadota</taxon>
        <taxon>Alphaproteobacteria</taxon>
        <taxon>Hyphomicrobiales</taxon>
        <taxon>Methylobacteriaceae</taxon>
        <taxon>Methylobacterium</taxon>
    </lineage>
</organism>
<comment type="cofactor">
    <cofactor evidence="1">
        <name>Zn(2+)</name>
        <dbReference type="ChEBI" id="CHEBI:29105"/>
    </cofactor>
</comment>
<dbReference type="RefSeq" id="WP_238183789.1">
    <property type="nucleotide sequence ID" value="NZ_BPRB01000196.1"/>
</dbReference>
<keyword evidence="2" id="KW-0645">Protease</keyword>
<evidence type="ECO:0000256" key="1">
    <source>
        <dbReference type="ARBA" id="ARBA00001947"/>
    </source>
</evidence>
<gene>
    <name evidence="9" type="ORF">MPOCJGCO_3342</name>
</gene>